<proteinExistence type="predicted"/>
<dbReference type="OrthoDB" id="2990117at2"/>
<name>A0A1H8ISY9_9BACL</name>
<dbReference type="RefSeq" id="WP_089972486.1">
    <property type="nucleotide sequence ID" value="NZ_FOCQ01000019.1"/>
</dbReference>
<sequence>MKKNLYSLSGALTAISKRCSPLGILENLSLRHYYSRTAHSYPSYRRNTSHISEQPSNFSIKLDKEDRERYLNSFLKKKIISIWKQQRPLVKAAPTLPELLETTVYRDVCQKLKPLISMSYAEDFDLPLMPFTLLGWLQYSKITAQIVGKQMDAVYWDELTNFIHQCSKKELLHDLYSE</sequence>
<organism evidence="1 2">
    <name type="scientific">Lihuaxuella thermophila</name>
    <dbReference type="NCBI Taxonomy" id="1173111"/>
    <lineage>
        <taxon>Bacteria</taxon>
        <taxon>Bacillati</taxon>
        <taxon>Bacillota</taxon>
        <taxon>Bacilli</taxon>
        <taxon>Bacillales</taxon>
        <taxon>Thermoactinomycetaceae</taxon>
        <taxon>Lihuaxuella</taxon>
    </lineage>
</organism>
<keyword evidence="2" id="KW-1185">Reference proteome</keyword>
<reference evidence="1 2" key="1">
    <citation type="submission" date="2016-10" db="EMBL/GenBank/DDBJ databases">
        <authorList>
            <person name="de Groot N.N."/>
        </authorList>
    </citation>
    <scope>NUCLEOTIDE SEQUENCE [LARGE SCALE GENOMIC DNA]</scope>
    <source>
        <strain evidence="1 2">DSM 46701</strain>
    </source>
</reference>
<gene>
    <name evidence="1" type="ORF">SAMN05444955_11921</name>
</gene>
<evidence type="ECO:0000313" key="1">
    <source>
        <dbReference type="EMBL" id="SEN71255.1"/>
    </source>
</evidence>
<protein>
    <submittedName>
        <fullName evidence="1">Uncharacterized protein</fullName>
    </submittedName>
</protein>
<dbReference type="Proteomes" id="UP000199695">
    <property type="component" value="Unassembled WGS sequence"/>
</dbReference>
<accession>A0A1H8ISY9</accession>
<dbReference type="EMBL" id="FOCQ01000019">
    <property type="protein sequence ID" value="SEN71255.1"/>
    <property type="molecule type" value="Genomic_DNA"/>
</dbReference>
<evidence type="ECO:0000313" key="2">
    <source>
        <dbReference type="Proteomes" id="UP000199695"/>
    </source>
</evidence>
<dbReference type="AlphaFoldDB" id="A0A1H8ISY9"/>